<name>A0A4R2QKK8_9PSEU</name>
<dbReference type="InterPro" id="IPR000845">
    <property type="entry name" value="Nucleoside_phosphorylase_d"/>
</dbReference>
<dbReference type="UniPathway" id="UPA00606"/>
<evidence type="ECO:0000256" key="8">
    <source>
        <dbReference type="ARBA" id="ARBA00022679"/>
    </source>
</evidence>
<dbReference type="PROSITE" id="PS01240">
    <property type="entry name" value="PNP_MTAP_2"/>
    <property type="match status" value="1"/>
</dbReference>
<evidence type="ECO:0000256" key="10">
    <source>
        <dbReference type="PIRNR" id="PIRNR000477"/>
    </source>
</evidence>
<dbReference type="NCBIfam" id="NF006054">
    <property type="entry name" value="PRK08202.1"/>
    <property type="match status" value="1"/>
</dbReference>
<dbReference type="AlphaFoldDB" id="A0A4R2QKK8"/>
<dbReference type="PANTHER" id="PTHR11904">
    <property type="entry name" value="METHYLTHIOADENOSINE/PURINE NUCLEOSIDE PHOSPHORYLASE"/>
    <property type="match status" value="1"/>
</dbReference>
<protein>
    <recommendedName>
        <fullName evidence="6 10">Purine nucleoside phosphorylase</fullName>
        <ecNumber evidence="5 10">2.4.2.1</ecNumber>
    </recommendedName>
    <alternativeName>
        <fullName evidence="10">Inosine-guanosine phosphorylase</fullName>
    </alternativeName>
</protein>
<dbReference type="EC" id="2.4.2.1" evidence="5 10"/>
<feature type="binding site" evidence="11">
    <location>
        <position position="36"/>
    </location>
    <ligand>
        <name>phosphate</name>
        <dbReference type="ChEBI" id="CHEBI:43474"/>
    </ligand>
</feature>
<sequence length="268" mass="27324">MNGNIADTEAAATEAAAVIAERTGVPSHDLAVVLGSGWRPAADELGTPDTEIPVGELPGFIAPTVAGHGGTVRSLTVAGNRVLVLLGRTHYYERHGVAPVVHGVRTAAAAGCRTVLLTNAAGGLREGMTVGQPVLISDHLNLTATSPLVGARFTDLTDLYSARLRAIATEIEPGLTEGVYAGLPGPHFETPAEIRMLRAMGADLVGMSTVLEAIAARAEGVEVFGLSLVTNLAAGITGAALDHHEVLAAGNAAASKLGSLLRSVVERA</sequence>
<comment type="subunit">
    <text evidence="4">Homotrimer.</text>
</comment>
<accession>A0A4R2QKK8</accession>
<evidence type="ECO:0000256" key="3">
    <source>
        <dbReference type="ARBA" id="ARBA00006751"/>
    </source>
</evidence>
<dbReference type="InterPro" id="IPR018099">
    <property type="entry name" value="Purine_phosphorylase-2_CS"/>
</dbReference>
<dbReference type="InterPro" id="IPR011269">
    <property type="entry name" value="PUNP"/>
</dbReference>
<dbReference type="Gene3D" id="3.40.50.1580">
    <property type="entry name" value="Nucleoside phosphorylase domain"/>
    <property type="match status" value="1"/>
</dbReference>
<evidence type="ECO:0000256" key="5">
    <source>
        <dbReference type="ARBA" id="ARBA00011886"/>
    </source>
</evidence>
<dbReference type="RefSeq" id="WP_165913012.1">
    <property type="nucleotide sequence ID" value="NZ_SLXQ01000009.1"/>
</dbReference>
<evidence type="ECO:0000313" key="14">
    <source>
        <dbReference type="Proteomes" id="UP000294911"/>
    </source>
</evidence>
<feature type="binding site" evidence="11">
    <location>
        <position position="189"/>
    </location>
    <ligand>
        <name>a purine D-ribonucleoside</name>
        <dbReference type="ChEBI" id="CHEBI:142355"/>
    </ligand>
</feature>
<feature type="binding site" evidence="11">
    <location>
        <position position="120"/>
    </location>
    <ligand>
        <name>phosphate</name>
        <dbReference type="ChEBI" id="CHEBI:43474"/>
    </ligand>
</feature>
<comment type="similarity">
    <text evidence="3 10">Belongs to the PNP/MTAP phosphorylase family.</text>
</comment>
<comment type="function">
    <text evidence="1">The purine nucleoside phosphorylases catalyze the phosphorolytic breakdown of the N-glycosidic bond in the beta-(deoxy)ribonucleoside molecules, with the formation of the corresponding free purine bases and pentose-1-phosphate. Cleaves guanosine, inosine, 2'-deoxyguanosine and 2'-deoxyinosine.</text>
</comment>
<dbReference type="Pfam" id="PF01048">
    <property type="entry name" value="PNP_UDP_1"/>
    <property type="match status" value="1"/>
</dbReference>
<dbReference type="NCBIfam" id="TIGR01698">
    <property type="entry name" value="PUNP"/>
    <property type="match status" value="1"/>
</dbReference>
<dbReference type="GO" id="GO:0009116">
    <property type="term" value="P:nucleoside metabolic process"/>
    <property type="evidence" value="ECO:0007669"/>
    <property type="project" value="UniProtKB-UniRule"/>
</dbReference>
<evidence type="ECO:0000256" key="6">
    <source>
        <dbReference type="ARBA" id="ARBA00013834"/>
    </source>
</evidence>
<dbReference type="CDD" id="cd09009">
    <property type="entry name" value="PNP-EcPNPII_like"/>
    <property type="match status" value="1"/>
</dbReference>
<comment type="pathway">
    <text evidence="2 10">Purine metabolism; purine nucleoside salvage.</text>
</comment>
<feature type="binding site" evidence="11">
    <location>
        <position position="208"/>
    </location>
    <ligand>
        <name>phosphate</name>
        <dbReference type="ChEBI" id="CHEBI:43474"/>
    </ligand>
</feature>
<dbReference type="Proteomes" id="UP000294911">
    <property type="component" value="Unassembled WGS sequence"/>
</dbReference>
<feature type="binding site" evidence="11">
    <location>
        <position position="68"/>
    </location>
    <ligand>
        <name>phosphate</name>
        <dbReference type="ChEBI" id="CHEBI:43474"/>
    </ligand>
</feature>
<dbReference type="PIRSF" id="PIRSF000477">
    <property type="entry name" value="PurNPase"/>
    <property type="match status" value="1"/>
</dbReference>
<dbReference type="InterPro" id="IPR011268">
    <property type="entry name" value="Purine_phosphorylase"/>
</dbReference>
<evidence type="ECO:0000259" key="12">
    <source>
        <dbReference type="Pfam" id="PF01048"/>
    </source>
</evidence>
<dbReference type="GO" id="GO:0004731">
    <property type="term" value="F:purine-nucleoside phosphorylase activity"/>
    <property type="evidence" value="ECO:0007669"/>
    <property type="project" value="UniProtKB-UniRule"/>
</dbReference>
<dbReference type="EMBL" id="SLXQ01000009">
    <property type="protein sequence ID" value="TCP49294.1"/>
    <property type="molecule type" value="Genomic_DNA"/>
</dbReference>
<feature type="binding site" evidence="11">
    <location>
        <begin position="88"/>
        <end position="90"/>
    </location>
    <ligand>
        <name>phosphate</name>
        <dbReference type="ChEBI" id="CHEBI:43474"/>
    </ligand>
</feature>
<evidence type="ECO:0000256" key="1">
    <source>
        <dbReference type="ARBA" id="ARBA00002678"/>
    </source>
</evidence>
<evidence type="ECO:0000313" key="13">
    <source>
        <dbReference type="EMBL" id="TCP49294.1"/>
    </source>
</evidence>
<comment type="caution">
    <text evidence="13">The sequence shown here is derived from an EMBL/GenBank/DDBJ whole genome shotgun (WGS) entry which is preliminary data.</text>
</comment>
<evidence type="ECO:0000256" key="2">
    <source>
        <dbReference type="ARBA" id="ARBA00005058"/>
    </source>
</evidence>
<dbReference type="PANTHER" id="PTHR11904:SF9">
    <property type="entry name" value="PURINE NUCLEOSIDE PHOSPHORYLASE-RELATED"/>
    <property type="match status" value="1"/>
</dbReference>
<proteinExistence type="inferred from homology"/>
<evidence type="ECO:0000256" key="4">
    <source>
        <dbReference type="ARBA" id="ARBA00011233"/>
    </source>
</evidence>
<dbReference type="InterPro" id="IPR035994">
    <property type="entry name" value="Nucleoside_phosphorylase_sf"/>
</dbReference>
<dbReference type="GO" id="GO:0005737">
    <property type="term" value="C:cytoplasm"/>
    <property type="evidence" value="ECO:0007669"/>
    <property type="project" value="TreeGrafter"/>
</dbReference>
<evidence type="ECO:0000256" key="11">
    <source>
        <dbReference type="PIRSR" id="PIRSR000477-2"/>
    </source>
</evidence>
<gene>
    <name evidence="13" type="ORF">EV191_109116</name>
</gene>
<comment type="catalytic activity">
    <reaction evidence="9">
        <text>a purine 2'-deoxy-D-ribonucleoside + phosphate = a purine nucleobase + 2-deoxy-alpha-D-ribose 1-phosphate</text>
        <dbReference type="Rhea" id="RHEA:36431"/>
        <dbReference type="ChEBI" id="CHEBI:26386"/>
        <dbReference type="ChEBI" id="CHEBI:43474"/>
        <dbReference type="ChEBI" id="CHEBI:57259"/>
        <dbReference type="ChEBI" id="CHEBI:142361"/>
        <dbReference type="EC" id="2.4.2.1"/>
    </reaction>
</comment>
<dbReference type="SUPFAM" id="SSF53167">
    <property type="entry name" value="Purine and uridine phosphorylases"/>
    <property type="match status" value="1"/>
</dbReference>
<evidence type="ECO:0000256" key="9">
    <source>
        <dbReference type="ARBA" id="ARBA00048556"/>
    </source>
</evidence>
<feature type="binding site" evidence="11">
    <location>
        <position position="231"/>
    </location>
    <ligand>
        <name>a purine D-ribonucleoside</name>
        <dbReference type="ChEBI" id="CHEBI:142355"/>
    </ligand>
</feature>
<feature type="domain" description="Nucleoside phosphorylase" evidence="12">
    <location>
        <begin position="30"/>
        <end position="266"/>
    </location>
</feature>
<keyword evidence="8 10" id="KW-0808">Transferase</keyword>
<reference evidence="13 14" key="1">
    <citation type="submission" date="2019-03" db="EMBL/GenBank/DDBJ databases">
        <title>Genomic Encyclopedia of Type Strains, Phase IV (KMG-IV): sequencing the most valuable type-strain genomes for metagenomic binning, comparative biology and taxonomic classification.</title>
        <authorList>
            <person name="Goeker M."/>
        </authorList>
    </citation>
    <scope>NUCLEOTIDE SEQUENCE [LARGE SCALE GENOMIC DNA]</scope>
    <source>
        <strain evidence="13 14">DSM 45765</strain>
    </source>
</reference>
<keyword evidence="14" id="KW-1185">Reference proteome</keyword>
<organism evidence="13 14">
    <name type="scientific">Tamaricihabitans halophyticus</name>
    <dbReference type="NCBI Taxonomy" id="1262583"/>
    <lineage>
        <taxon>Bacteria</taxon>
        <taxon>Bacillati</taxon>
        <taxon>Actinomycetota</taxon>
        <taxon>Actinomycetes</taxon>
        <taxon>Pseudonocardiales</taxon>
        <taxon>Pseudonocardiaceae</taxon>
        <taxon>Tamaricihabitans</taxon>
    </lineage>
</organism>
<evidence type="ECO:0000256" key="7">
    <source>
        <dbReference type="ARBA" id="ARBA00022676"/>
    </source>
</evidence>
<keyword evidence="7 10" id="KW-0328">Glycosyltransferase</keyword>
<dbReference type="NCBIfam" id="TIGR01697">
    <property type="entry name" value="PNPH-PUNA-XAPA"/>
    <property type="match status" value="1"/>
</dbReference>